<keyword evidence="3" id="KW-1185">Reference proteome</keyword>
<name>A0AAV6FME1_9TELE</name>
<protein>
    <submittedName>
        <fullName evidence="2">Uncharacterized protein</fullName>
    </submittedName>
</protein>
<evidence type="ECO:0000256" key="1">
    <source>
        <dbReference type="SAM" id="MobiDB-lite"/>
    </source>
</evidence>
<organism evidence="2 3">
    <name type="scientific">Alosa alosa</name>
    <name type="common">allis shad</name>
    <dbReference type="NCBI Taxonomy" id="278164"/>
    <lineage>
        <taxon>Eukaryota</taxon>
        <taxon>Metazoa</taxon>
        <taxon>Chordata</taxon>
        <taxon>Craniata</taxon>
        <taxon>Vertebrata</taxon>
        <taxon>Euteleostomi</taxon>
        <taxon>Actinopterygii</taxon>
        <taxon>Neopterygii</taxon>
        <taxon>Teleostei</taxon>
        <taxon>Clupei</taxon>
        <taxon>Clupeiformes</taxon>
        <taxon>Clupeoidei</taxon>
        <taxon>Clupeidae</taxon>
        <taxon>Alosa</taxon>
    </lineage>
</organism>
<reference evidence="2" key="1">
    <citation type="submission" date="2020-10" db="EMBL/GenBank/DDBJ databases">
        <title>Chromosome-scale genome assembly of the Allis shad, Alosa alosa.</title>
        <authorList>
            <person name="Margot Z."/>
            <person name="Christophe K."/>
            <person name="Cabau C."/>
            <person name="Louis A."/>
            <person name="Berthelot C."/>
            <person name="Parey E."/>
            <person name="Roest Crollius H."/>
            <person name="Montfort J."/>
            <person name="Robinson-Rechavi M."/>
            <person name="Bucao C."/>
            <person name="Bouchez O."/>
            <person name="Gislard M."/>
            <person name="Lluch J."/>
            <person name="Milhes M."/>
            <person name="Lampietro C."/>
            <person name="Lopez Roques C."/>
            <person name="Donnadieu C."/>
            <person name="Braasch I."/>
            <person name="Desvignes T."/>
            <person name="Postlethwait J."/>
            <person name="Bobe J."/>
            <person name="Guiguen Y."/>
        </authorList>
    </citation>
    <scope>NUCLEOTIDE SEQUENCE</scope>
    <source>
        <strain evidence="2">M-15738</strain>
        <tissue evidence="2">Blood</tissue>
    </source>
</reference>
<gene>
    <name evidence="2" type="ORF">AALO_G00271580</name>
</gene>
<dbReference type="Proteomes" id="UP000823561">
    <property type="component" value="Chromosome 21"/>
</dbReference>
<accession>A0AAV6FME1</accession>
<feature type="compositionally biased region" description="Polar residues" evidence="1">
    <location>
        <begin position="31"/>
        <end position="43"/>
    </location>
</feature>
<feature type="region of interest" description="Disordered" evidence="1">
    <location>
        <begin position="31"/>
        <end position="61"/>
    </location>
</feature>
<evidence type="ECO:0000313" key="2">
    <source>
        <dbReference type="EMBL" id="KAG5264049.1"/>
    </source>
</evidence>
<dbReference type="EMBL" id="JADWDJ010000021">
    <property type="protein sequence ID" value="KAG5264049.1"/>
    <property type="molecule type" value="Genomic_DNA"/>
</dbReference>
<dbReference type="AlphaFoldDB" id="A0AAV6FME1"/>
<evidence type="ECO:0000313" key="3">
    <source>
        <dbReference type="Proteomes" id="UP000823561"/>
    </source>
</evidence>
<sequence>MNYRPGPGAGVCEECLSRKGQWWILAALRTHTSAPESEDQQSPGDCGPEGEKEEAMPNAPRQNLPNCYSLCPGRDPHLCHLTQ</sequence>
<comment type="caution">
    <text evidence="2">The sequence shown here is derived from an EMBL/GenBank/DDBJ whole genome shotgun (WGS) entry which is preliminary data.</text>
</comment>
<proteinExistence type="predicted"/>